<dbReference type="Proteomes" id="UP001523566">
    <property type="component" value="Unassembled WGS sequence"/>
</dbReference>
<sequence>MISTSKKIITGIFLLLVCCLLPGITGKAEGNTLYSIHMEINIEEDGSAEIQEVWDIDVEEGTEIYKEMQGMEGSPITDLKVQEGDEIFESQGSWDTTVSFEEKAHKSGILQRGDDYELCFGVGSYGRHTFTMTYQIENFVDQYEDMSGMNYRLLNEGMSVMPEDFSLRINCILFREETKVYAFGFEGEIQVKQNEDASYYIEASNKNSEGEQGRIQYVNVLAGFQGAEFSGGNERHSDRNFQDMVDEAKEGSDYGDGGVNVGRIIRILICFIFTAVIFLRAYFKSPKNKLAALEFSDGTKGLPKESEVNYFRDIPAEKDLFLFYYIIRTGNVVSEKEAQSGLLTALLLNWIRQKKVEFVKEEVQGFIKKKESYEIHFLSDGSDFLTPMERELYDYFKKAAGSNGILENKEFEKWCRKNYTKMEAWFDNAISTVEGTLEGRGYALSRQEEDKFLGLFKYTRNKRLFTPAFKELVLQSVGFKKFLKEFSSLGEKQVKEIVLWEDYLVFASVLGMADQVEKEIGRLYPEFNQYSEIDPYYTMMATRSFAIGGVTRMHAASEAARSSGGGGSSSFGGGGGSFSGGGGGGVR</sequence>
<feature type="transmembrane region" description="Helical" evidence="2">
    <location>
        <begin position="264"/>
        <end position="283"/>
    </location>
</feature>
<comment type="caution">
    <text evidence="5">The sequence shown here is derived from an EMBL/GenBank/DDBJ whole genome shotgun (WGS) entry which is preliminary data.</text>
</comment>
<dbReference type="EMBL" id="JAMZFW010000027">
    <property type="protein sequence ID" value="MCP1103442.1"/>
    <property type="molecule type" value="Genomic_DNA"/>
</dbReference>
<keyword evidence="2" id="KW-1133">Transmembrane helix</keyword>
<feature type="compositionally biased region" description="Gly residues" evidence="1">
    <location>
        <begin position="563"/>
        <end position="587"/>
    </location>
</feature>
<dbReference type="Pfam" id="PF09972">
    <property type="entry name" value="DUF2207"/>
    <property type="match status" value="1"/>
</dbReference>
<keyword evidence="6" id="KW-1185">Reference proteome</keyword>
<evidence type="ECO:0000313" key="6">
    <source>
        <dbReference type="Proteomes" id="UP001523566"/>
    </source>
</evidence>
<gene>
    <name evidence="5" type="ORF">NK125_13625</name>
</gene>
<name>A0ABT1EET2_9FIRM</name>
<proteinExistence type="predicted"/>
<evidence type="ECO:0000256" key="2">
    <source>
        <dbReference type="SAM" id="Phobius"/>
    </source>
</evidence>
<evidence type="ECO:0000313" key="5">
    <source>
        <dbReference type="EMBL" id="MCP1103442.1"/>
    </source>
</evidence>
<dbReference type="InterPro" id="IPR018702">
    <property type="entry name" value="DUF2207"/>
</dbReference>
<feature type="domain" description="Predicted membrane protein YciQ-like C-terminal" evidence="4">
    <location>
        <begin position="463"/>
        <end position="519"/>
    </location>
</feature>
<evidence type="ECO:0000259" key="3">
    <source>
        <dbReference type="Pfam" id="PF09972"/>
    </source>
</evidence>
<accession>A0ABT1EET2</accession>
<dbReference type="Pfam" id="PF20990">
    <property type="entry name" value="DUF2207_C"/>
    <property type="match status" value="1"/>
</dbReference>
<dbReference type="RefSeq" id="WP_262067214.1">
    <property type="nucleotide sequence ID" value="NZ_JAMXOD010000027.1"/>
</dbReference>
<reference evidence="5 6" key="1">
    <citation type="journal article" date="2022" name="Genome Biol. Evol.">
        <title>Host diet, physiology and behaviors set the stage for Lachnospiraceae cladogenesis.</title>
        <authorList>
            <person name="Vera-Ponce De Leon A."/>
            <person name="Schneider M."/>
            <person name="Jahnes B.C."/>
            <person name="Sadowski V."/>
            <person name="Camuy-Velez L.A."/>
            <person name="Duan J."/>
            <person name="Sabree Z.L."/>
        </authorList>
    </citation>
    <scope>NUCLEOTIDE SEQUENCE [LARGE SCALE GENOMIC DNA]</scope>
    <source>
        <strain evidence="5 6">PAL113</strain>
    </source>
</reference>
<keyword evidence="2" id="KW-0472">Membrane</keyword>
<evidence type="ECO:0000256" key="1">
    <source>
        <dbReference type="SAM" id="MobiDB-lite"/>
    </source>
</evidence>
<feature type="region of interest" description="Disordered" evidence="1">
    <location>
        <begin position="561"/>
        <end position="587"/>
    </location>
</feature>
<dbReference type="InterPro" id="IPR048389">
    <property type="entry name" value="YciQ-like_C"/>
</dbReference>
<keyword evidence="2" id="KW-0812">Transmembrane</keyword>
<feature type="domain" description="DUF2207" evidence="3">
    <location>
        <begin position="36"/>
        <end position="210"/>
    </location>
</feature>
<organism evidence="5 6">
    <name type="scientific">Aequitasia blattaphilus</name>
    <dbReference type="NCBI Taxonomy" id="2949332"/>
    <lineage>
        <taxon>Bacteria</taxon>
        <taxon>Bacillati</taxon>
        <taxon>Bacillota</taxon>
        <taxon>Clostridia</taxon>
        <taxon>Lachnospirales</taxon>
        <taxon>Lachnospiraceae</taxon>
        <taxon>Aequitasia</taxon>
    </lineage>
</organism>
<protein>
    <submittedName>
        <fullName evidence="5">DUF2207 domain-containing protein</fullName>
    </submittedName>
</protein>
<evidence type="ECO:0000259" key="4">
    <source>
        <dbReference type="Pfam" id="PF20990"/>
    </source>
</evidence>